<dbReference type="GO" id="GO:0005886">
    <property type="term" value="C:plasma membrane"/>
    <property type="evidence" value="ECO:0007669"/>
    <property type="project" value="UniProtKB-SubCell"/>
</dbReference>
<comment type="caution">
    <text evidence="18">The sequence shown here is derived from an EMBL/GenBank/DDBJ whole genome shotgun (WGS) entry which is preliminary data.</text>
</comment>
<comment type="subunit">
    <text evidence="13">Interacts with the Sec translocase complex via SecD. Specifically interacts with transmembrane segments of nascent integral membrane proteins during membrane integration.</text>
</comment>
<keyword evidence="7 13" id="KW-0653">Protein transport</keyword>
<feature type="transmembrane region" description="Helical" evidence="13">
    <location>
        <begin position="6"/>
        <end position="23"/>
    </location>
</feature>
<feature type="transmembrane region" description="Helical" evidence="13">
    <location>
        <begin position="446"/>
        <end position="464"/>
    </location>
</feature>
<comment type="subcellular location">
    <subcellularLocation>
        <location evidence="1">Cell inner membrane</location>
        <topology evidence="1">Multi-pass membrane protein</topology>
    </subcellularLocation>
    <subcellularLocation>
        <location evidence="13">Cell membrane</location>
        <topology evidence="13">Multi-pass membrane protein</topology>
    </subcellularLocation>
</comment>
<evidence type="ECO:0000256" key="3">
    <source>
        <dbReference type="ARBA" id="ARBA00015325"/>
    </source>
</evidence>
<dbReference type="InterPro" id="IPR001708">
    <property type="entry name" value="YidC/ALB3/OXA1/COX18"/>
</dbReference>
<keyword evidence="14" id="KW-0175">Coiled coil</keyword>
<keyword evidence="19" id="KW-1185">Reference proteome</keyword>
<comment type="function">
    <text evidence="13">Required for the insertion and/or proper folding and/or complex formation of integral membrane proteins into the membrane. Involved in integration of membrane proteins that insert both dependently and independently of the Sec translocase complex, as well as at least some lipoproteins. Aids folding of multispanning membrane proteins.</text>
</comment>
<dbReference type="InterPro" id="IPR047196">
    <property type="entry name" value="YidC_ALB_C"/>
</dbReference>
<dbReference type="NCBIfam" id="TIGR03592">
    <property type="entry name" value="yidC_oxa1_cterm"/>
    <property type="match status" value="1"/>
</dbReference>
<gene>
    <name evidence="13" type="primary">yidC</name>
    <name evidence="18" type="ORF">BXY64_1308</name>
</gene>
<evidence type="ECO:0000256" key="5">
    <source>
        <dbReference type="ARBA" id="ARBA00022475"/>
    </source>
</evidence>
<proteinExistence type="inferred from homology"/>
<dbReference type="InterPro" id="IPR028053">
    <property type="entry name" value="Membr_insert_YidC_N"/>
</dbReference>
<name>A0A419X957_9BACT</name>
<accession>A0A419X957</accession>
<dbReference type="Pfam" id="PF14849">
    <property type="entry name" value="YidC_periplas"/>
    <property type="match status" value="1"/>
</dbReference>
<dbReference type="InterPro" id="IPR028055">
    <property type="entry name" value="YidC/Oxa/ALB_C"/>
</dbReference>
<feature type="coiled-coil region" evidence="14">
    <location>
        <begin position="45"/>
        <end position="75"/>
    </location>
</feature>
<dbReference type="HAMAP" id="MF_01810">
    <property type="entry name" value="YidC_type1"/>
    <property type="match status" value="1"/>
</dbReference>
<dbReference type="Gene3D" id="2.70.98.90">
    <property type="match status" value="1"/>
</dbReference>
<keyword evidence="8 13" id="KW-1133">Transmembrane helix</keyword>
<feature type="transmembrane region" description="Helical" evidence="13">
    <location>
        <begin position="374"/>
        <end position="397"/>
    </location>
</feature>
<keyword evidence="6 13" id="KW-0812">Transmembrane</keyword>
<dbReference type="Proteomes" id="UP000284531">
    <property type="component" value="Unassembled WGS sequence"/>
</dbReference>
<evidence type="ECO:0000256" key="6">
    <source>
        <dbReference type="ARBA" id="ARBA00022692"/>
    </source>
</evidence>
<feature type="domain" description="Membrane insertase YidC/Oxa/ALB C-terminal" evidence="16">
    <location>
        <begin position="377"/>
        <end position="577"/>
    </location>
</feature>
<dbReference type="OrthoDB" id="9780552at2"/>
<evidence type="ECO:0000256" key="4">
    <source>
        <dbReference type="ARBA" id="ARBA00022448"/>
    </source>
</evidence>
<dbReference type="PRINTS" id="PR00701">
    <property type="entry name" value="60KDINNERMP"/>
</dbReference>
<dbReference type="PANTHER" id="PTHR12428">
    <property type="entry name" value="OXA1"/>
    <property type="match status" value="1"/>
</dbReference>
<dbReference type="NCBIfam" id="TIGR03593">
    <property type="entry name" value="yidC_nterm"/>
    <property type="match status" value="1"/>
</dbReference>
<evidence type="ECO:0000259" key="16">
    <source>
        <dbReference type="Pfam" id="PF02096"/>
    </source>
</evidence>
<evidence type="ECO:0000313" key="18">
    <source>
        <dbReference type="EMBL" id="RKE04288.1"/>
    </source>
</evidence>
<evidence type="ECO:0000256" key="9">
    <source>
        <dbReference type="ARBA" id="ARBA00023136"/>
    </source>
</evidence>
<dbReference type="GO" id="GO:0032977">
    <property type="term" value="F:membrane insertase activity"/>
    <property type="evidence" value="ECO:0007669"/>
    <property type="project" value="InterPro"/>
</dbReference>
<feature type="transmembrane region" description="Helical" evidence="13">
    <location>
        <begin position="532"/>
        <end position="551"/>
    </location>
</feature>
<dbReference type="RefSeq" id="WP_120239075.1">
    <property type="nucleotide sequence ID" value="NZ_CANNFL010000011.1"/>
</dbReference>
<evidence type="ECO:0000256" key="1">
    <source>
        <dbReference type="ARBA" id="ARBA00004429"/>
    </source>
</evidence>
<dbReference type="CDD" id="cd20070">
    <property type="entry name" value="5TM_YidC_Alb3"/>
    <property type="match status" value="1"/>
</dbReference>
<evidence type="ECO:0000313" key="19">
    <source>
        <dbReference type="Proteomes" id="UP000284531"/>
    </source>
</evidence>
<dbReference type="Pfam" id="PF02096">
    <property type="entry name" value="60KD_IMP"/>
    <property type="match status" value="1"/>
</dbReference>
<organism evidence="18 19">
    <name type="scientific">Marinifilum flexuosum</name>
    <dbReference type="NCBI Taxonomy" id="1117708"/>
    <lineage>
        <taxon>Bacteria</taxon>
        <taxon>Pseudomonadati</taxon>
        <taxon>Bacteroidota</taxon>
        <taxon>Bacteroidia</taxon>
        <taxon>Marinilabiliales</taxon>
        <taxon>Marinifilaceae</taxon>
    </lineage>
</organism>
<evidence type="ECO:0000256" key="2">
    <source>
        <dbReference type="ARBA" id="ARBA00010527"/>
    </source>
</evidence>
<reference evidence="18 19" key="1">
    <citation type="submission" date="2018-09" db="EMBL/GenBank/DDBJ databases">
        <title>Genomic Encyclopedia of Archaeal and Bacterial Type Strains, Phase II (KMG-II): from individual species to whole genera.</title>
        <authorList>
            <person name="Goeker M."/>
        </authorList>
    </citation>
    <scope>NUCLEOTIDE SEQUENCE [LARGE SCALE GENOMIC DNA]</scope>
    <source>
        <strain evidence="18 19">DSM 21950</strain>
    </source>
</reference>
<evidence type="ECO:0000256" key="15">
    <source>
        <dbReference type="SAM" id="MobiDB-lite"/>
    </source>
</evidence>
<keyword evidence="10 13" id="KW-0143">Chaperone</keyword>
<evidence type="ECO:0000256" key="10">
    <source>
        <dbReference type="ARBA" id="ARBA00023186"/>
    </source>
</evidence>
<evidence type="ECO:0000256" key="7">
    <source>
        <dbReference type="ARBA" id="ARBA00022927"/>
    </source>
</evidence>
<feature type="domain" description="Membrane insertase YidC N-terminal" evidence="17">
    <location>
        <begin position="90"/>
        <end position="363"/>
    </location>
</feature>
<feature type="transmembrane region" description="Helical" evidence="13">
    <location>
        <begin position="500"/>
        <end position="520"/>
    </location>
</feature>
<comment type="similarity">
    <text evidence="2 13">Belongs to the OXA1/ALB3/YidC family. Type 1 subfamily.</text>
</comment>
<dbReference type="CDD" id="cd19961">
    <property type="entry name" value="EcYidC-like_peri"/>
    <property type="match status" value="1"/>
</dbReference>
<protein>
    <recommendedName>
        <fullName evidence="3 13">Membrane protein insertase YidC</fullName>
    </recommendedName>
    <alternativeName>
        <fullName evidence="12 13">Foldase YidC</fullName>
    </alternativeName>
    <alternativeName>
        <fullName evidence="11 13">Membrane integrase YidC</fullName>
    </alternativeName>
    <alternativeName>
        <fullName evidence="13">Membrane protein YidC</fullName>
    </alternativeName>
</protein>
<dbReference type="AlphaFoldDB" id="A0A419X957"/>
<evidence type="ECO:0000256" key="13">
    <source>
        <dbReference type="HAMAP-Rule" id="MF_01810"/>
    </source>
</evidence>
<dbReference type="InterPro" id="IPR019998">
    <property type="entry name" value="Membr_insert_YidC"/>
</dbReference>
<dbReference type="GO" id="GO:0015031">
    <property type="term" value="P:protein transport"/>
    <property type="evidence" value="ECO:0007669"/>
    <property type="project" value="UniProtKB-KW"/>
</dbReference>
<evidence type="ECO:0000256" key="8">
    <source>
        <dbReference type="ARBA" id="ARBA00022989"/>
    </source>
</evidence>
<dbReference type="NCBIfam" id="NF002359">
    <property type="entry name" value="PRK01318.2-6"/>
    <property type="match status" value="1"/>
</dbReference>
<dbReference type="InterPro" id="IPR038221">
    <property type="entry name" value="YidC_periplasmic_sf"/>
</dbReference>
<evidence type="ECO:0000256" key="14">
    <source>
        <dbReference type="SAM" id="Coils"/>
    </source>
</evidence>
<evidence type="ECO:0000259" key="17">
    <source>
        <dbReference type="Pfam" id="PF14849"/>
    </source>
</evidence>
<keyword evidence="5 13" id="KW-1003">Cell membrane</keyword>
<keyword evidence="9 13" id="KW-0472">Membrane</keyword>
<dbReference type="NCBIfam" id="NF002356">
    <property type="entry name" value="PRK01318.2-3"/>
    <property type="match status" value="1"/>
</dbReference>
<evidence type="ECO:0000256" key="11">
    <source>
        <dbReference type="ARBA" id="ARBA00033245"/>
    </source>
</evidence>
<keyword evidence="4 13" id="KW-0813">Transport</keyword>
<dbReference type="EMBL" id="RAPQ01000008">
    <property type="protein sequence ID" value="RKE04288.1"/>
    <property type="molecule type" value="Genomic_DNA"/>
</dbReference>
<dbReference type="GO" id="GO:0051205">
    <property type="term" value="P:protein insertion into membrane"/>
    <property type="evidence" value="ECO:0007669"/>
    <property type="project" value="TreeGrafter"/>
</dbReference>
<evidence type="ECO:0000256" key="12">
    <source>
        <dbReference type="ARBA" id="ARBA00033342"/>
    </source>
</evidence>
<sequence>MDRNSIWGLVIIGAILIGYTYLTKPSEEEIKAMQTRDSIARVERLRNEQLETERVEALKKQYAEKKQDTAALQSEYGAFAGAVQQKEEIITLENKLVKISINTLGGKIANVELKDYKTHDAEKLMLWGEKNSKFGLAFYAQNKAMNTQDLYFTPVNSVKTVDASTAQQVVNMRLNAGEGKYIEYKYSLEPDSYMLGFDINVVGMQDVIALNQRDLTFNWAADIPSQEKGRKFENQYTNIYYKFFEDDVDNMSASGEDEESLSTKVKWIGFKQQFFSSVLIADDSFKGIELKSVDMDETSPILKNFSASISLPYQGSQLENYPMNFYFGPNKYKTMRKYGKDIELHALVDLGWKMFAWVNKWFVIPIFNFLENHIASYGIIILILTIIIKLILAPLTYKSYMSTAKMKVLKPQIDEINERIPKDKAMERQQATMALYKKAGVNPMGGCLPMLVQFPILIALFRFFPSSIELRQKSFLWAEDLSSFDAIVSWDAHIPLLSTFYGNHISLFCLLMAITNLVYTRMNSQMQSTNQMPGMQTMMYLMPLMFLFWFNSYASGLSYYYFIATLFTVAQTWAIRKYMVDEDKVLATIEANKKKPVKKSKFQQRLEEAAKQRGYKPPKK</sequence>
<feature type="region of interest" description="Disordered" evidence="15">
    <location>
        <begin position="600"/>
        <end position="620"/>
    </location>
</feature>
<dbReference type="PANTHER" id="PTHR12428:SF65">
    <property type="entry name" value="CYTOCHROME C OXIDASE ASSEMBLY PROTEIN COX18, MITOCHONDRIAL"/>
    <property type="match status" value="1"/>
</dbReference>